<name>B3JNR9_9BACT</name>
<dbReference type="Proteomes" id="UP000003146">
    <property type="component" value="Unassembled WGS sequence"/>
</dbReference>
<sequence>MFQTMTPAFYINIPPLYGNPYGVPGLRCLQAPGGRWSVPASGWCG</sequence>
<evidence type="ECO:0000313" key="2">
    <source>
        <dbReference type="Proteomes" id="UP000003146"/>
    </source>
</evidence>
<reference evidence="1 2" key="1">
    <citation type="submission" date="2008-04" db="EMBL/GenBank/DDBJ databases">
        <title>Draft genome sequence of Bacteroides coprocola (DSM 17136).</title>
        <authorList>
            <person name="Sudarsanam P."/>
            <person name="Ley R."/>
            <person name="Guruge J."/>
            <person name="Turnbaugh P.J."/>
            <person name="Mahowald M."/>
            <person name="Liep D."/>
            <person name="Gordon J."/>
        </authorList>
    </citation>
    <scope>NUCLEOTIDE SEQUENCE [LARGE SCALE GENOMIC DNA]</scope>
    <source>
        <strain evidence="1 2">DSM 17136</strain>
    </source>
</reference>
<protein>
    <submittedName>
        <fullName evidence="1">Uncharacterized protein</fullName>
    </submittedName>
</protein>
<reference evidence="1 2" key="2">
    <citation type="submission" date="2008-04" db="EMBL/GenBank/DDBJ databases">
        <authorList>
            <person name="Fulton L."/>
            <person name="Clifton S."/>
            <person name="Fulton B."/>
            <person name="Xu J."/>
            <person name="Minx P."/>
            <person name="Pepin K.H."/>
            <person name="Johnson M."/>
            <person name="Thiruvilangam P."/>
            <person name="Bhonagiri V."/>
            <person name="Nash W.E."/>
            <person name="Mardis E.R."/>
            <person name="Wilson R.K."/>
        </authorList>
    </citation>
    <scope>NUCLEOTIDE SEQUENCE [LARGE SCALE GENOMIC DNA]</scope>
    <source>
        <strain evidence="1 2">DSM 17136</strain>
    </source>
</reference>
<dbReference type="EMBL" id="ABIY02000118">
    <property type="protein sequence ID" value="EDU99484.1"/>
    <property type="molecule type" value="Genomic_DNA"/>
</dbReference>
<dbReference type="AlphaFoldDB" id="B3JNR9"/>
<gene>
    <name evidence="1" type="ORF">BACCOP_03584</name>
</gene>
<proteinExistence type="predicted"/>
<evidence type="ECO:0000313" key="1">
    <source>
        <dbReference type="EMBL" id="EDU99484.1"/>
    </source>
</evidence>
<comment type="caution">
    <text evidence="1">The sequence shown here is derived from an EMBL/GenBank/DDBJ whole genome shotgun (WGS) entry which is preliminary data.</text>
</comment>
<organism evidence="1 2">
    <name type="scientific">Phocaeicola coprocola DSM 17136</name>
    <dbReference type="NCBI Taxonomy" id="470145"/>
    <lineage>
        <taxon>Bacteria</taxon>
        <taxon>Pseudomonadati</taxon>
        <taxon>Bacteroidota</taxon>
        <taxon>Bacteroidia</taxon>
        <taxon>Bacteroidales</taxon>
        <taxon>Bacteroidaceae</taxon>
        <taxon>Phocaeicola</taxon>
    </lineage>
</organism>
<dbReference type="HOGENOM" id="CLU_3195986_0_0_10"/>
<accession>B3JNR9</accession>